<dbReference type="eggNOG" id="ENOG5030YV1">
    <property type="taxonomic scope" value="Bacteria"/>
</dbReference>
<dbReference type="AlphaFoldDB" id="A0A0A2TDM4"/>
<comment type="caution">
    <text evidence="1">The sequence shown here is derived from an EMBL/GenBank/DDBJ whole genome shotgun (WGS) entry which is preliminary data.</text>
</comment>
<protein>
    <submittedName>
        <fullName evidence="1">Uncharacterized protein</fullName>
    </submittedName>
</protein>
<sequence>MQIIACNGIELEKEKPNSPEDFFNQSEITYVDKGKEHSLRILYVRYFETNLSTLTPFETDPILTLEHATFYLRDIVALVALIKYPEYKNRNRVYINQEEDFNALFEGIHWDNLKSVCVTLSEGNRFDLESTLEFIQG</sequence>
<dbReference type="Proteomes" id="UP000030147">
    <property type="component" value="Unassembled WGS sequence"/>
</dbReference>
<evidence type="ECO:0000313" key="1">
    <source>
        <dbReference type="EMBL" id="KGP72191.1"/>
    </source>
</evidence>
<dbReference type="EMBL" id="AVBF01000036">
    <property type="protein sequence ID" value="KGP72191.1"/>
    <property type="molecule type" value="Genomic_DNA"/>
</dbReference>
<name>A0A0A2TDM4_9BACI</name>
<reference evidence="1 2" key="1">
    <citation type="journal article" date="2015" name="Stand. Genomic Sci.">
        <title>High quality draft genome sequence of the moderately halophilic bacterium Pontibacillus yanchengensis Y32(T) and comparison among Pontibacillus genomes.</title>
        <authorList>
            <person name="Huang J."/>
            <person name="Qiao Z.X."/>
            <person name="Tang J.W."/>
            <person name="Wang G."/>
        </authorList>
    </citation>
    <scope>NUCLEOTIDE SEQUENCE [LARGE SCALE GENOMIC DNA]</scope>
    <source>
        <strain evidence="1 2">Y32</strain>
    </source>
</reference>
<keyword evidence="2" id="KW-1185">Reference proteome</keyword>
<evidence type="ECO:0000313" key="2">
    <source>
        <dbReference type="Proteomes" id="UP000030147"/>
    </source>
</evidence>
<proteinExistence type="predicted"/>
<organism evidence="1 2">
    <name type="scientific">Pontibacillus yanchengensis Y32</name>
    <dbReference type="NCBI Taxonomy" id="1385514"/>
    <lineage>
        <taxon>Bacteria</taxon>
        <taxon>Bacillati</taxon>
        <taxon>Bacillota</taxon>
        <taxon>Bacilli</taxon>
        <taxon>Bacillales</taxon>
        <taxon>Bacillaceae</taxon>
        <taxon>Pontibacillus</taxon>
    </lineage>
</organism>
<dbReference type="RefSeq" id="WP_036820801.1">
    <property type="nucleotide sequence ID" value="NZ_AVBF01000036.1"/>
</dbReference>
<dbReference type="STRING" id="1385514.N782_13790"/>
<gene>
    <name evidence="1" type="ORF">N782_13790</name>
</gene>
<accession>A0A0A2TDM4</accession>
<dbReference type="OrthoDB" id="2475704at2"/>